<gene>
    <name evidence="1" type="ORF">DVR09_16680</name>
</gene>
<dbReference type="RefSeq" id="WP_115418401.1">
    <property type="nucleotide sequence ID" value="NZ_CP031358.1"/>
</dbReference>
<dbReference type="AlphaFoldDB" id="A0A345YJI6"/>
<evidence type="ECO:0008006" key="3">
    <source>
        <dbReference type="Google" id="ProtNLM"/>
    </source>
</evidence>
<sequence>MFFLPILVALIAFLLFPSVLLAGGLGTLTWLYLTFAGQSNTSRDVLIRRGKIAYRLLSVKLLTLNGDMNDDTYKVHGLLTPDEPETAELRNLLRNAAFTTGDGWKHWAREVRRVYKNEPTIILDRFEMLVVQLKASAAPVSDESQGRLVEIAKLWGIGPEKVREYLAKMEIQPSAAVAAW</sequence>
<dbReference type="KEGG" id="err:DVR09_16680"/>
<name>A0A345YJI6_9SPHN</name>
<reference evidence="1 2" key="1">
    <citation type="submission" date="2018-07" db="EMBL/GenBank/DDBJ databases">
        <title>Genome sequence of Erythrobacter strain YH-07, an antagonistic bacterium isolated from Yellow Sea.</title>
        <authorList>
            <person name="Tang T."/>
            <person name="Liu Q."/>
            <person name="Sun X."/>
        </authorList>
    </citation>
    <scope>NUCLEOTIDE SEQUENCE [LARGE SCALE GENOMIC DNA]</scope>
    <source>
        <strain evidence="1 2">YH-07</strain>
        <plasmid evidence="1 2">unnamed</plasmid>
    </source>
</reference>
<dbReference type="EMBL" id="CP031358">
    <property type="protein sequence ID" value="AXK44088.1"/>
    <property type="molecule type" value="Genomic_DNA"/>
</dbReference>
<evidence type="ECO:0000313" key="2">
    <source>
        <dbReference type="Proteomes" id="UP000254508"/>
    </source>
</evidence>
<keyword evidence="2" id="KW-1185">Reference proteome</keyword>
<geneLocation type="plasmid" evidence="1 2">
    <name>unnamed</name>
</geneLocation>
<accession>A0A345YJI6</accession>
<organism evidence="1 2">
    <name type="scientific">Erythrobacter aureus</name>
    <dbReference type="NCBI Taxonomy" id="2182384"/>
    <lineage>
        <taxon>Bacteria</taxon>
        <taxon>Pseudomonadati</taxon>
        <taxon>Pseudomonadota</taxon>
        <taxon>Alphaproteobacteria</taxon>
        <taxon>Sphingomonadales</taxon>
        <taxon>Erythrobacteraceae</taxon>
        <taxon>Erythrobacter/Porphyrobacter group</taxon>
        <taxon>Erythrobacter</taxon>
    </lineage>
</organism>
<protein>
    <recommendedName>
        <fullName evidence="3">Co-chaperone DjlA N-terminal domain-containing protein</fullName>
    </recommendedName>
</protein>
<evidence type="ECO:0000313" key="1">
    <source>
        <dbReference type="EMBL" id="AXK44088.1"/>
    </source>
</evidence>
<dbReference type="Proteomes" id="UP000254508">
    <property type="component" value="Plasmid unnamed"/>
</dbReference>
<proteinExistence type="predicted"/>
<dbReference type="OrthoDB" id="9854963at2"/>
<keyword evidence="1" id="KW-0614">Plasmid</keyword>